<evidence type="ECO:0000256" key="3">
    <source>
        <dbReference type="ARBA" id="ARBA00022989"/>
    </source>
</evidence>
<dbReference type="PANTHER" id="PTHR23121:SF9">
    <property type="entry name" value="SODIUM-DEPENDENT GLUCOSE TRANSPORTER 1"/>
    <property type="match status" value="1"/>
</dbReference>
<sequence>MLARLGLTPYAFRATTAYYWSFTALGVSQIALGPALPFLADQMQVSLAQVSLLATARAAGFLVGSFLAGRLADRGRPHGMLQICAAMAAAVTLAIPHVPLFWWLVGLLIVVGLLEGPLDIGFNVLIVWLFRNRVAPYMTGLHFVWGIGALLAPLVIVLFHDLTGDLAASYAVIALALLSISLAYVRLPSPEPVRQRHEARYPLSPWPMFLLTAMLFMAAALQLSVSTWLLAYILELDLADEVTGGLINSEFFLGIIVTRLASVPLLRRVSIARLLAVSLLFVTLGCLAVLAFPQSLPVLHTAMIVIGVGFANLFPGALNLAPRYLPAEGRVTSYMYMGSGIAFFVTPWITGQMFDYIGPHVIWFFALGGTAALMLLLVLLVRVPRYRGPGAAGA</sequence>
<organism evidence="7">
    <name type="scientific">Caldilineaceae bacterium SB0662_bin_9</name>
    <dbReference type="NCBI Taxonomy" id="2605258"/>
    <lineage>
        <taxon>Bacteria</taxon>
        <taxon>Bacillati</taxon>
        <taxon>Chloroflexota</taxon>
        <taxon>Caldilineae</taxon>
        <taxon>Caldilineales</taxon>
        <taxon>Caldilineaceae</taxon>
    </lineage>
</organism>
<feature type="transmembrane region" description="Helical" evidence="5">
    <location>
        <begin position="298"/>
        <end position="321"/>
    </location>
</feature>
<accession>A0A6B1DWP6</accession>
<dbReference type="InterPro" id="IPR036259">
    <property type="entry name" value="MFS_trans_sf"/>
</dbReference>
<feature type="transmembrane region" description="Helical" evidence="5">
    <location>
        <begin position="362"/>
        <end position="381"/>
    </location>
</feature>
<evidence type="ECO:0000256" key="1">
    <source>
        <dbReference type="ARBA" id="ARBA00004651"/>
    </source>
</evidence>
<dbReference type="InterPro" id="IPR011701">
    <property type="entry name" value="MFS"/>
</dbReference>
<feature type="transmembrane region" description="Helical" evidence="5">
    <location>
        <begin position="246"/>
        <end position="266"/>
    </location>
</feature>
<feature type="transmembrane region" description="Helical" evidence="5">
    <location>
        <begin position="142"/>
        <end position="160"/>
    </location>
</feature>
<feature type="domain" description="Major facilitator superfamily (MFS) profile" evidence="6">
    <location>
        <begin position="1"/>
        <end position="387"/>
    </location>
</feature>
<keyword evidence="4 5" id="KW-0472">Membrane</keyword>
<feature type="transmembrane region" description="Helical" evidence="5">
    <location>
        <begin position="208"/>
        <end position="234"/>
    </location>
</feature>
<gene>
    <name evidence="7" type="ORF">F4Y08_10640</name>
</gene>
<feature type="transmembrane region" description="Helical" evidence="5">
    <location>
        <begin position="333"/>
        <end position="350"/>
    </location>
</feature>
<dbReference type="AlphaFoldDB" id="A0A6B1DWP6"/>
<evidence type="ECO:0000256" key="5">
    <source>
        <dbReference type="SAM" id="Phobius"/>
    </source>
</evidence>
<protein>
    <submittedName>
        <fullName evidence="7">MFS transporter</fullName>
    </submittedName>
</protein>
<dbReference type="EMBL" id="VXPY01000077">
    <property type="protein sequence ID" value="MYD90774.1"/>
    <property type="molecule type" value="Genomic_DNA"/>
</dbReference>
<dbReference type="GO" id="GO:0022857">
    <property type="term" value="F:transmembrane transporter activity"/>
    <property type="evidence" value="ECO:0007669"/>
    <property type="project" value="InterPro"/>
</dbReference>
<keyword evidence="2 5" id="KW-0812">Transmembrane</keyword>
<evidence type="ECO:0000256" key="4">
    <source>
        <dbReference type="ARBA" id="ARBA00023136"/>
    </source>
</evidence>
<name>A0A6B1DWP6_9CHLR</name>
<dbReference type="PANTHER" id="PTHR23121">
    <property type="entry name" value="SODIUM-DEPENDENT GLUCOSE TRANSPORTER 1"/>
    <property type="match status" value="1"/>
</dbReference>
<proteinExistence type="predicted"/>
<evidence type="ECO:0000256" key="2">
    <source>
        <dbReference type="ARBA" id="ARBA00022692"/>
    </source>
</evidence>
<feature type="transmembrane region" description="Helical" evidence="5">
    <location>
        <begin position="273"/>
        <end position="292"/>
    </location>
</feature>
<reference evidence="7" key="1">
    <citation type="submission" date="2019-09" db="EMBL/GenBank/DDBJ databases">
        <title>Characterisation of the sponge microbiome using genome-centric metagenomics.</title>
        <authorList>
            <person name="Engelberts J.P."/>
            <person name="Robbins S.J."/>
            <person name="De Goeij J.M."/>
            <person name="Aranda M."/>
            <person name="Bell S.C."/>
            <person name="Webster N.S."/>
        </authorList>
    </citation>
    <scope>NUCLEOTIDE SEQUENCE</scope>
    <source>
        <strain evidence="7">SB0662_bin_9</strain>
    </source>
</reference>
<dbReference type="GO" id="GO:0005886">
    <property type="term" value="C:plasma membrane"/>
    <property type="evidence" value="ECO:0007669"/>
    <property type="project" value="UniProtKB-SubCell"/>
</dbReference>
<dbReference type="Gene3D" id="1.20.1250.20">
    <property type="entry name" value="MFS general substrate transporter like domains"/>
    <property type="match status" value="2"/>
</dbReference>
<comment type="subcellular location">
    <subcellularLocation>
        <location evidence="1">Cell membrane</location>
        <topology evidence="1">Multi-pass membrane protein</topology>
    </subcellularLocation>
</comment>
<keyword evidence="3 5" id="KW-1133">Transmembrane helix</keyword>
<comment type="caution">
    <text evidence="7">The sequence shown here is derived from an EMBL/GenBank/DDBJ whole genome shotgun (WGS) entry which is preliminary data.</text>
</comment>
<feature type="transmembrane region" description="Helical" evidence="5">
    <location>
        <begin position="20"/>
        <end position="40"/>
    </location>
</feature>
<dbReference type="InterPro" id="IPR020846">
    <property type="entry name" value="MFS_dom"/>
</dbReference>
<feature type="transmembrane region" description="Helical" evidence="5">
    <location>
        <begin position="79"/>
        <end position="95"/>
    </location>
</feature>
<feature type="transmembrane region" description="Helical" evidence="5">
    <location>
        <begin position="46"/>
        <end position="67"/>
    </location>
</feature>
<dbReference type="Pfam" id="PF07690">
    <property type="entry name" value="MFS_1"/>
    <property type="match status" value="1"/>
</dbReference>
<evidence type="ECO:0000313" key="7">
    <source>
        <dbReference type="EMBL" id="MYD90774.1"/>
    </source>
</evidence>
<dbReference type="SUPFAM" id="SSF103473">
    <property type="entry name" value="MFS general substrate transporter"/>
    <property type="match status" value="1"/>
</dbReference>
<feature type="transmembrane region" description="Helical" evidence="5">
    <location>
        <begin position="166"/>
        <end position="187"/>
    </location>
</feature>
<feature type="transmembrane region" description="Helical" evidence="5">
    <location>
        <begin position="101"/>
        <end position="130"/>
    </location>
</feature>
<evidence type="ECO:0000259" key="6">
    <source>
        <dbReference type="PROSITE" id="PS50850"/>
    </source>
</evidence>
<dbReference type="PROSITE" id="PS50850">
    <property type="entry name" value="MFS"/>
    <property type="match status" value="1"/>
</dbReference>